<dbReference type="SUPFAM" id="SSF53218">
    <property type="entry name" value="Molybdenum cofactor biosynthesis proteins"/>
    <property type="match status" value="1"/>
</dbReference>
<keyword evidence="7" id="KW-1185">Reference proteome</keyword>
<dbReference type="EMBL" id="CAICTM010000934">
    <property type="protein sequence ID" value="CAB9518456.1"/>
    <property type="molecule type" value="Genomic_DNA"/>
</dbReference>
<evidence type="ECO:0000259" key="5">
    <source>
        <dbReference type="SMART" id="SM00852"/>
    </source>
</evidence>
<dbReference type="SUPFAM" id="SSF158757">
    <property type="entry name" value="SMc04008-like"/>
    <property type="match status" value="1"/>
</dbReference>
<feature type="region of interest" description="Disordered" evidence="4">
    <location>
        <begin position="188"/>
        <end position="210"/>
    </location>
</feature>
<dbReference type="CDD" id="cd00886">
    <property type="entry name" value="MogA_MoaB"/>
    <property type="match status" value="1"/>
</dbReference>
<dbReference type="Gene3D" id="1.10.3340.10">
    <property type="entry name" value="SMc04008-like"/>
    <property type="match status" value="1"/>
</dbReference>
<evidence type="ECO:0000256" key="4">
    <source>
        <dbReference type="SAM" id="MobiDB-lite"/>
    </source>
</evidence>
<dbReference type="GO" id="GO:0006777">
    <property type="term" value="P:Mo-molybdopterin cofactor biosynthetic process"/>
    <property type="evidence" value="ECO:0007669"/>
    <property type="project" value="UniProtKB-KW"/>
</dbReference>
<dbReference type="SMART" id="SM00852">
    <property type="entry name" value="MoCF_biosynth"/>
    <property type="match status" value="1"/>
</dbReference>
<dbReference type="Pfam" id="PF06844">
    <property type="entry name" value="DUF1244"/>
    <property type="match status" value="2"/>
</dbReference>
<dbReference type="InterPro" id="IPR036425">
    <property type="entry name" value="MoaB/Mog-like_dom_sf"/>
</dbReference>
<organism evidence="6 7">
    <name type="scientific">Seminavis robusta</name>
    <dbReference type="NCBI Taxonomy" id="568900"/>
    <lineage>
        <taxon>Eukaryota</taxon>
        <taxon>Sar</taxon>
        <taxon>Stramenopiles</taxon>
        <taxon>Ochrophyta</taxon>
        <taxon>Bacillariophyta</taxon>
        <taxon>Bacillariophyceae</taxon>
        <taxon>Bacillariophycidae</taxon>
        <taxon>Naviculales</taxon>
        <taxon>Naviculaceae</taxon>
        <taxon>Seminavis</taxon>
    </lineage>
</organism>
<dbReference type="InterPro" id="IPR008284">
    <property type="entry name" value="MoCF_biosynth_CS"/>
</dbReference>
<protein>
    <recommendedName>
        <fullName evidence="2">molybdopterin molybdotransferase</fullName>
        <ecNumber evidence="2">2.10.1.1</ecNumber>
    </recommendedName>
</protein>
<keyword evidence="3" id="KW-0501">Molybdenum cofactor biosynthesis</keyword>
<dbReference type="NCBIfam" id="TIGR00177">
    <property type="entry name" value="molyb_syn"/>
    <property type="match status" value="1"/>
</dbReference>
<comment type="caution">
    <text evidence="6">The sequence shown here is derived from an EMBL/GenBank/DDBJ whole genome shotgun (WGS) entry which is preliminary data.</text>
</comment>
<dbReference type="GO" id="GO:0061599">
    <property type="term" value="F:molybdopterin molybdotransferase activity"/>
    <property type="evidence" value="ECO:0007669"/>
    <property type="project" value="UniProtKB-EC"/>
</dbReference>
<dbReference type="PANTHER" id="PTHR43764:SF1">
    <property type="entry name" value="MOLYBDOPTERIN MOLYBDOTRANSFERASE"/>
    <property type="match status" value="1"/>
</dbReference>
<accession>A0A9N8HLQ6</accession>
<dbReference type="PROSITE" id="PS01078">
    <property type="entry name" value="MOCF_BIOSYNTHESIS_1"/>
    <property type="match status" value="1"/>
</dbReference>
<evidence type="ECO:0000256" key="3">
    <source>
        <dbReference type="ARBA" id="ARBA00023150"/>
    </source>
</evidence>
<dbReference type="AlphaFoldDB" id="A0A9N8HLQ6"/>
<dbReference type="EC" id="2.10.1.1" evidence="2"/>
<dbReference type="InterPro" id="IPR001453">
    <property type="entry name" value="MoaB/Mog_dom"/>
</dbReference>
<evidence type="ECO:0000256" key="2">
    <source>
        <dbReference type="ARBA" id="ARBA00013269"/>
    </source>
</evidence>
<dbReference type="Proteomes" id="UP001153069">
    <property type="component" value="Unassembled WGS sequence"/>
</dbReference>
<dbReference type="PANTHER" id="PTHR43764">
    <property type="entry name" value="MOLYBDENUM COFACTOR BIOSYNTHESIS"/>
    <property type="match status" value="1"/>
</dbReference>
<reference evidence="6" key="1">
    <citation type="submission" date="2020-06" db="EMBL/GenBank/DDBJ databases">
        <authorList>
            <consortium name="Plant Systems Biology data submission"/>
        </authorList>
    </citation>
    <scope>NUCLEOTIDE SEQUENCE</scope>
    <source>
        <strain evidence="6">D6</strain>
    </source>
</reference>
<sequence length="392" mass="42305">MATTTATDNESTKPTYVESFIPPATLERLEAGAFGQLVNHLKDRSEQVQNIDLMTISGFCRNCLAKWIVVEARRLSQELKQQADSSTSSNQQEELCQALDALGYDQAAEHVYGMGYGEWKKRYAKKATDEIMEKYNHSKSIHATHDKELLATKAQAPTVPLNNNSPTTKTTPLLLANVCCQDPEEVAISKEKPPPKTSRQVTPQVPPPPAASLSMKVAILTVSDRAAAGQYETGDLSGPAVAQALESVMTQLQLQSSSNINKLEYQVVATDIVADDTSQIQSKVKEYATTTAGAVIDLILTTGGTGFAPRDVTPEATRTILDRECHGLMAFVTNECSRLQPMASLSRGTAGILGRSLVVNLPGNPQGAAEILPVLMPLACHAIVDLQKESKN</sequence>
<evidence type="ECO:0000313" key="6">
    <source>
        <dbReference type="EMBL" id="CAB9518456.1"/>
    </source>
</evidence>
<dbReference type="InterPro" id="IPR023163">
    <property type="entry name" value="SMc04008-like_domain"/>
</dbReference>
<comment type="pathway">
    <text evidence="1">Cofactor biosynthesis; molybdopterin biosynthesis.</text>
</comment>
<dbReference type="Gene3D" id="3.40.980.10">
    <property type="entry name" value="MoaB/Mog-like domain"/>
    <property type="match status" value="1"/>
</dbReference>
<feature type="domain" description="MoaB/Mog" evidence="5">
    <location>
        <begin position="218"/>
        <end position="382"/>
    </location>
</feature>
<proteinExistence type="predicted"/>
<dbReference type="Pfam" id="PF00994">
    <property type="entry name" value="MoCF_biosynth"/>
    <property type="match status" value="1"/>
</dbReference>
<gene>
    <name evidence="6" type="ORF">SEMRO_936_G222090.1</name>
</gene>
<evidence type="ECO:0000313" key="7">
    <source>
        <dbReference type="Proteomes" id="UP001153069"/>
    </source>
</evidence>
<dbReference type="InterPro" id="IPR036810">
    <property type="entry name" value="SMc04008-like_sf"/>
</dbReference>
<dbReference type="InterPro" id="IPR051920">
    <property type="entry name" value="MPT_Adenylyltrnsfr/MoaC-Rel"/>
</dbReference>
<dbReference type="OrthoDB" id="4349954at2759"/>
<evidence type="ECO:0000256" key="1">
    <source>
        <dbReference type="ARBA" id="ARBA00005046"/>
    </source>
</evidence>
<name>A0A9N8HLQ6_9STRA</name>